<dbReference type="PANTHER" id="PTHR10579">
    <property type="entry name" value="CALCIUM-ACTIVATED CHLORIDE CHANNEL REGULATOR"/>
    <property type="match status" value="1"/>
</dbReference>
<organism evidence="5 6">
    <name type="scientific">Methylomagnum ishizawai</name>
    <dbReference type="NCBI Taxonomy" id="1760988"/>
    <lineage>
        <taxon>Bacteria</taxon>
        <taxon>Pseudomonadati</taxon>
        <taxon>Pseudomonadota</taxon>
        <taxon>Gammaproteobacteria</taxon>
        <taxon>Methylococcales</taxon>
        <taxon>Methylococcaceae</taxon>
        <taxon>Methylomagnum</taxon>
    </lineage>
</organism>
<evidence type="ECO:0000256" key="3">
    <source>
        <dbReference type="SAM" id="SignalP"/>
    </source>
</evidence>
<dbReference type="EMBL" id="FXAM01000001">
    <property type="protein sequence ID" value="SMF93487.1"/>
    <property type="molecule type" value="Genomic_DNA"/>
</dbReference>
<dbReference type="Gene3D" id="3.40.50.410">
    <property type="entry name" value="von Willebrand factor, type A domain"/>
    <property type="match status" value="1"/>
</dbReference>
<keyword evidence="2" id="KW-0472">Membrane</keyword>
<dbReference type="RefSeq" id="WP_085210109.1">
    <property type="nucleotide sequence ID" value="NZ_FXAM01000001.1"/>
</dbReference>
<dbReference type="InterPro" id="IPR036465">
    <property type="entry name" value="vWFA_dom_sf"/>
</dbReference>
<dbReference type="CDD" id="cd00198">
    <property type="entry name" value="vWFA"/>
    <property type="match status" value="1"/>
</dbReference>
<feature type="domain" description="VWFA" evidence="4">
    <location>
        <begin position="27"/>
        <end position="213"/>
    </location>
</feature>
<accession>A0A1Y6CT61</accession>
<dbReference type="AlphaFoldDB" id="A0A1Y6CT61"/>
<feature type="compositionally biased region" description="Pro residues" evidence="1">
    <location>
        <begin position="415"/>
        <end position="432"/>
    </location>
</feature>
<feature type="signal peptide" evidence="3">
    <location>
        <begin position="1"/>
        <end position="23"/>
    </location>
</feature>
<dbReference type="OrthoDB" id="5756978at2"/>
<protein>
    <submittedName>
        <fullName evidence="5">von Willebrand factor type A domain-containing protein</fullName>
    </submittedName>
</protein>
<feature type="transmembrane region" description="Helical" evidence="2">
    <location>
        <begin position="454"/>
        <end position="476"/>
    </location>
</feature>
<evidence type="ECO:0000313" key="5">
    <source>
        <dbReference type="EMBL" id="SMF93487.1"/>
    </source>
</evidence>
<dbReference type="STRING" id="1760988.SAMN02949497_0769"/>
<dbReference type="Pfam" id="PF00092">
    <property type="entry name" value="VWA"/>
    <property type="match status" value="1"/>
</dbReference>
<name>A0A1Y6CT61_9GAMM</name>
<evidence type="ECO:0000259" key="4">
    <source>
        <dbReference type="PROSITE" id="PS50234"/>
    </source>
</evidence>
<dbReference type="PANTHER" id="PTHR10579:SF43">
    <property type="entry name" value="ZINC FINGER (C3HC4-TYPE RING FINGER) FAMILY PROTEIN"/>
    <property type="match status" value="1"/>
</dbReference>
<feature type="region of interest" description="Disordered" evidence="1">
    <location>
        <begin position="415"/>
        <end position="447"/>
    </location>
</feature>
<reference evidence="5 6" key="1">
    <citation type="submission" date="2016-12" db="EMBL/GenBank/DDBJ databases">
        <authorList>
            <person name="Song W.-J."/>
            <person name="Kurnit D.M."/>
        </authorList>
    </citation>
    <scope>NUCLEOTIDE SEQUENCE [LARGE SCALE GENOMIC DNA]</scope>
    <source>
        <strain evidence="5 6">175</strain>
    </source>
</reference>
<proteinExistence type="predicted"/>
<keyword evidence="6" id="KW-1185">Reference proteome</keyword>
<keyword evidence="2" id="KW-1133">Transmembrane helix</keyword>
<keyword evidence="2" id="KW-0812">Transmembrane</keyword>
<gene>
    <name evidence="5" type="ORF">SAMN02949497_0769</name>
</gene>
<sequence length="510" mass="55176">MKPIYLPCCITVLAALFGGPVQAAPVDVILALDHSGSMKRTDPNRDSVQGVELFADLLGKDDRLEFMGFAGRAETLLPLTAGSGPAVRERLSRLAQALPMNGQRTDFSEALRLAYEDLIVAAAPPDTRRMVVIFSDGQLDLGDAAANNTAQALILALLPEFRAVGIKVYCVAFSPEADLAFLGRIAEATGGRALRAERVADIYKAFIRLFEETDQPLSIPVRDGQVAVDKTVRELKLLVERDSERERIRLVDPSGKEFDGQDKALGLEWRHHGLFDRITVPRPAVGTWRMLGAAGEKKAYLDSDLDLGMEVHPPVRAGRPVEITVRLSYRGQPVSDQRLLEGLKIEVTGHGETGMSLEPLAWLPDAQTGHPGEFHGRLRFAAEGDYRLAALAENPVFQRRREMSVTVLAAEPAAIPPPAAPREEGPSPPAPVPTASIPVPGPPPPTAGDPSLSGLGWIVALNLVLVALVGGGIWFWKYRSGQDKQQTLALRAARKSTEHGVPPRRPGPMP</sequence>
<dbReference type="SUPFAM" id="SSF53300">
    <property type="entry name" value="vWA-like"/>
    <property type="match status" value="1"/>
</dbReference>
<dbReference type="PROSITE" id="PS50234">
    <property type="entry name" value="VWFA"/>
    <property type="match status" value="1"/>
</dbReference>
<evidence type="ECO:0000256" key="1">
    <source>
        <dbReference type="SAM" id="MobiDB-lite"/>
    </source>
</evidence>
<dbReference type="InterPro" id="IPR051266">
    <property type="entry name" value="CLCR"/>
</dbReference>
<evidence type="ECO:0000313" key="6">
    <source>
        <dbReference type="Proteomes" id="UP000192923"/>
    </source>
</evidence>
<dbReference type="Proteomes" id="UP000192923">
    <property type="component" value="Unassembled WGS sequence"/>
</dbReference>
<keyword evidence="3" id="KW-0732">Signal</keyword>
<dbReference type="SMART" id="SM00327">
    <property type="entry name" value="VWA"/>
    <property type="match status" value="1"/>
</dbReference>
<feature type="chain" id="PRO_5012531710" evidence="3">
    <location>
        <begin position="24"/>
        <end position="510"/>
    </location>
</feature>
<dbReference type="InterPro" id="IPR002035">
    <property type="entry name" value="VWF_A"/>
</dbReference>
<evidence type="ECO:0000256" key="2">
    <source>
        <dbReference type="SAM" id="Phobius"/>
    </source>
</evidence>